<protein>
    <submittedName>
        <fullName evidence="2">Uncharacterized protein</fullName>
    </submittedName>
</protein>
<dbReference type="EMBL" id="OW152831">
    <property type="protein sequence ID" value="CAH2049078.1"/>
    <property type="molecule type" value="Genomic_DNA"/>
</dbReference>
<feature type="non-terminal residue" evidence="2">
    <location>
        <position position="75"/>
    </location>
</feature>
<feature type="region of interest" description="Disordered" evidence="1">
    <location>
        <begin position="1"/>
        <end position="41"/>
    </location>
</feature>
<evidence type="ECO:0000256" key="1">
    <source>
        <dbReference type="SAM" id="MobiDB-lite"/>
    </source>
</evidence>
<name>A0ABN8I8J6_9NEOP</name>
<dbReference type="Proteomes" id="UP000837857">
    <property type="component" value="Chromosome 19"/>
</dbReference>
<sequence>MHRAQAAAGSLTAIDRGGARPCGADAPHAPPAPCSPHTRGNPATTACDISLHLRRKTFYLFVAISVREDIFDGMI</sequence>
<accession>A0ABN8I8J6</accession>
<proteinExistence type="predicted"/>
<organism evidence="2 3">
    <name type="scientific">Iphiclides podalirius</name>
    <name type="common">scarce swallowtail</name>
    <dbReference type="NCBI Taxonomy" id="110791"/>
    <lineage>
        <taxon>Eukaryota</taxon>
        <taxon>Metazoa</taxon>
        <taxon>Ecdysozoa</taxon>
        <taxon>Arthropoda</taxon>
        <taxon>Hexapoda</taxon>
        <taxon>Insecta</taxon>
        <taxon>Pterygota</taxon>
        <taxon>Neoptera</taxon>
        <taxon>Endopterygota</taxon>
        <taxon>Lepidoptera</taxon>
        <taxon>Glossata</taxon>
        <taxon>Ditrysia</taxon>
        <taxon>Papilionoidea</taxon>
        <taxon>Papilionidae</taxon>
        <taxon>Papilioninae</taxon>
        <taxon>Iphiclides</taxon>
    </lineage>
</organism>
<reference evidence="2" key="1">
    <citation type="submission" date="2022-03" db="EMBL/GenBank/DDBJ databases">
        <authorList>
            <person name="Martin H S."/>
        </authorList>
    </citation>
    <scope>NUCLEOTIDE SEQUENCE</scope>
</reference>
<evidence type="ECO:0000313" key="3">
    <source>
        <dbReference type="Proteomes" id="UP000837857"/>
    </source>
</evidence>
<keyword evidence="3" id="KW-1185">Reference proteome</keyword>
<gene>
    <name evidence="2" type="ORF">IPOD504_LOCUS6583</name>
</gene>
<evidence type="ECO:0000313" key="2">
    <source>
        <dbReference type="EMBL" id="CAH2049078.1"/>
    </source>
</evidence>